<evidence type="ECO:0000256" key="1">
    <source>
        <dbReference type="SAM" id="Phobius"/>
    </source>
</evidence>
<dbReference type="Pfam" id="PF01976">
    <property type="entry name" value="DUF116"/>
    <property type="match status" value="1"/>
</dbReference>
<dbReference type="AlphaFoldDB" id="A0AAP2RF11"/>
<feature type="transmembrane region" description="Helical" evidence="1">
    <location>
        <begin position="50"/>
        <end position="70"/>
    </location>
</feature>
<dbReference type="PIRSF" id="PIRSF006594">
    <property type="entry name" value="UCP006594"/>
    <property type="match status" value="1"/>
</dbReference>
<keyword evidence="3" id="KW-1185">Reference proteome</keyword>
<dbReference type="PANTHER" id="PTHR43801:SF1">
    <property type="entry name" value="POLYPRENYL SYNTHETASE"/>
    <property type="match status" value="1"/>
</dbReference>
<dbReference type="InterPro" id="IPR002829">
    <property type="entry name" value="DUF116"/>
</dbReference>
<evidence type="ECO:0008006" key="4">
    <source>
        <dbReference type="Google" id="ProtNLM"/>
    </source>
</evidence>
<accession>A0AAP2RF11</accession>
<protein>
    <recommendedName>
        <fullName evidence="4">DUF116 domain-containing protein</fullName>
    </recommendedName>
</protein>
<name>A0AAP2RF11_9EURY</name>
<evidence type="ECO:0000313" key="3">
    <source>
        <dbReference type="Proteomes" id="UP001320159"/>
    </source>
</evidence>
<sequence length="253" mass="28252">MDLIETITSTFSFLATILGSLLLIALLLSIVIIVIVLILLAYSFKTGNFLFPNVMIISLVFFEGPIRAVLRLLRIDDSRMDRISIYLRNKAMCPTFRKIPYTERAIFIPQCVRSINCPARLSPEGIKCKDCGQCRVSEARKFAEGLGYKFFIVPGSSFIIRMIKQYQPKAIIGVGCLCEVKEGLDLMHKYKIPSIGVMLDHSGCVATTLNWDKLFDVMKVSENKVGIMSSIGSNMPMEDSICNTCGEGCRKIP</sequence>
<gene>
    <name evidence="2" type="ORF">CUJ83_11595</name>
</gene>
<keyword evidence="1" id="KW-1133">Transmembrane helix</keyword>
<keyword evidence="1" id="KW-0472">Membrane</keyword>
<proteinExistence type="predicted"/>
<keyword evidence="1" id="KW-0812">Transmembrane</keyword>
<dbReference type="RefSeq" id="WP_230742497.1">
    <property type="nucleotide sequence ID" value="NZ_PGCK01000010.1"/>
</dbReference>
<dbReference type="Proteomes" id="UP001320159">
    <property type="component" value="Unassembled WGS sequence"/>
</dbReference>
<dbReference type="PANTHER" id="PTHR43801">
    <property type="entry name" value="NUCLEOTIDE-BINDING PROTEIN-RELATED"/>
    <property type="match status" value="1"/>
</dbReference>
<reference evidence="2 3" key="1">
    <citation type="submission" date="2017-11" db="EMBL/GenBank/DDBJ databases">
        <title>Isolation and Characterization of Family Methanocellaceae Species from Potential Methane Hydrate Area Offshore Southwestern Taiwan.</title>
        <authorList>
            <person name="Zhang W.-L."/>
            <person name="Chen W.-C."/>
            <person name="Lai M.-C."/>
            <person name="Chen S.-C."/>
        </authorList>
    </citation>
    <scope>NUCLEOTIDE SEQUENCE [LARGE SCALE GENOMIC DNA]</scope>
    <source>
        <strain evidence="2 3">CWC-04</strain>
    </source>
</reference>
<dbReference type="EMBL" id="PGCK01000010">
    <property type="protein sequence ID" value="MCD1295641.1"/>
    <property type="molecule type" value="Genomic_DNA"/>
</dbReference>
<organism evidence="2 3">
    <name type="scientific">Methanooceanicella nereidis</name>
    <dbReference type="NCBI Taxonomy" id="2052831"/>
    <lineage>
        <taxon>Archaea</taxon>
        <taxon>Methanobacteriati</taxon>
        <taxon>Methanobacteriota</taxon>
        <taxon>Stenosarchaea group</taxon>
        <taxon>Methanomicrobia</taxon>
        <taxon>Methanocellales</taxon>
        <taxon>Methanocellaceae</taxon>
        <taxon>Methanooceanicella</taxon>
    </lineage>
</organism>
<comment type="caution">
    <text evidence="2">The sequence shown here is derived from an EMBL/GenBank/DDBJ whole genome shotgun (WGS) entry which is preliminary data.</text>
</comment>
<evidence type="ECO:0000313" key="2">
    <source>
        <dbReference type="EMBL" id="MCD1295641.1"/>
    </source>
</evidence>
<feature type="transmembrane region" description="Helical" evidence="1">
    <location>
        <begin position="12"/>
        <end position="44"/>
    </location>
</feature>